<protein>
    <submittedName>
        <fullName evidence="1">Uncharacterized protein</fullName>
    </submittedName>
</protein>
<dbReference type="EMBL" id="CAIIXF020000001">
    <property type="protein sequence ID" value="CAH1772221.1"/>
    <property type="molecule type" value="Genomic_DNA"/>
</dbReference>
<dbReference type="Pfam" id="PF00092">
    <property type="entry name" value="VWA"/>
    <property type="match status" value="1"/>
</dbReference>
<evidence type="ECO:0000313" key="2">
    <source>
        <dbReference type="Proteomes" id="UP000749559"/>
    </source>
</evidence>
<dbReference type="Proteomes" id="UP000749559">
    <property type="component" value="Unassembled WGS sequence"/>
</dbReference>
<accession>A0A8J1UWE3</accession>
<name>A0A8J1UWE3_OWEFU</name>
<dbReference type="Gene3D" id="3.40.50.410">
    <property type="entry name" value="von Willebrand factor, type A domain"/>
    <property type="match status" value="1"/>
</dbReference>
<dbReference type="CDD" id="cd01450">
    <property type="entry name" value="vWFA_subfamily_ECM"/>
    <property type="match status" value="1"/>
</dbReference>
<dbReference type="InterPro" id="IPR050525">
    <property type="entry name" value="ECM_Assembly_Org"/>
</dbReference>
<organism evidence="1 2">
    <name type="scientific">Owenia fusiformis</name>
    <name type="common">Polychaete worm</name>
    <dbReference type="NCBI Taxonomy" id="6347"/>
    <lineage>
        <taxon>Eukaryota</taxon>
        <taxon>Metazoa</taxon>
        <taxon>Spiralia</taxon>
        <taxon>Lophotrochozoa</taxon>
        <taxon>Annelida</taxon>
        <taxon>Polychaeta</taxon>
        <taxon>Sedentaria</taxon>
        <taxon>Canalipalpata</taxon>
        <taxon>Sabellida</taxon>
        <taxon>Oweniida</taxon>
        <taxon>Oweniidae</taxon>
        <taxon>Owenia</taxon>
    </lineage>
</organism>
<proteinExistence type="predicted"/>
<gene>
    <name evidence="1" type="ORF">OFUS_LOCUS12</name>
</gene>
<dbReference type="SMART" id="SM00327">
    <property type="entry name" value="VWA"/>
    <property type="match status" value="1"/>
</dbReference>
<evidence type="ECO:0000313" key="1">
    <source>
        <dbReference type="EMBL" id="CAH1772221.1"/>
    </source>
</evidence>
<dbReference type="PANTHER" id="PTHR24020">
    <property type="entry name" value="COLLAGEN ALPHA"/>
    <property type="match status" value="1"/>
</dbReference>
<sequence>MDVLFIACISASYFALVLGTHSGRVASCENIGREDVTKIGGMIHLGGDWTNIVTSARFGCDTKLEKWEYYRDRYRRDPVYAAIWRQTQVDQMFELISLTELAAQYRPDGEMISGKNDVRVMPPVDVRKGDFMGLHMKRGDRMPIRNINDAKSNEPGSQFHLIDFDSVLNSPMTVEDIMDAKAKGETTFDFGEINAVARTFAIKGGPLRPKGPGTNTDKCPTSKFPANNVESFSDKDVGGNWAHLLLDKLPCTGNITHFEYYRASRKGTAYIMIVKVLGDGLYKKLSVTELPEASKGKHIVELASPQYVDAERDCMAVIYDASRAEGVIPFVAGRGMQTIESATFINNYTERTLFSMADKSFTRRTVLTMRNYALNAIYAQDDSGGGNELPTDLPDGGPDGGGGGPNDCSVQGTDIVIAVDNSKSIAENDLNVVREFIRNLISELTIGDEGTRMGFLRYSSNPLTGFFLDSASNNNDLLDQLNSHFTLERFRKTQTARMLRAVDESFFKPDGGDREGFKNQLVIFSDGTTFPYRNALKARKKATDLKERGLEIFSVALLNRFTPNKGYNTTELRVLVSDNVTDHLIQPVDENGVPSAIELTDKIFAQRFRELLQPCVPIP</sequence>
<dbReference type="PROSITE" id="PS50234">
    <property type="entry name" value="VWFA"/>
    <property type="match status" value="1"/>
</dbReference>
<keyword evidence="2" id="KW-1185">Reference proteome</keyword>
<dbReference type="InterPro" id="IPR036465">
    <property type="entry name" value="vWFA_dom_sf"/>
</dbReference>
<reference evidence="1" key="1">
    <citation type="submission" date="2022-03" db="EMBL/GenBank/DDBJ databases">
        <authorList>
            <person name="Martin C."/>
        </authorList>
    </citation>
    <scope>NUCLEOTIDE SEQUENCE</scope>
</reference>
<dbReference type="InterPro" id="IPR002035">
    <property type="entry name" value="VWF_A"/>
</dbReference>
<dbReference type="AlphaFoldDB" id="A0A8J1UWE3"/>
<dbReference type="SUPFAM" id="SSF53300">
    <property type="entry name" value="vWA-like"/>
    <property type="match status" value="1"/>
</dbReference>
<comment type="caution">
    <text evidence="1">The sequence shown here is derived from an EMBL/GenBank/DDBJ whole genome shotgun (WGS) entry which is preliminary data.</text>
</comment>